<dbReference type="NCBIfam" id="NF038131">
    <property type="entry name" value="choice_anch_K"/>
    <property type="match status" value="1"/>
</dbReference>
<feature type="domain" description="DUF5979" evidence="3">
    <location>
        <begin position="424"/>
        <end position="532"/>
    </location>
</feature>
<keyword evidence="2" id="KW-0472">Membrane</keyword>
<evidence type="ECO:0000256" key="1">
    <source>
        <dbReference type="SAM" id="MobiDB-lite"/>
    </source>
</evidence>
<evidence type="ECO:0000259" key="3">
    <source>
        <dbReference type="Pfam" id="PF19407"/>
    </source>
</evidence>
<protein>
    <submittedName>
        <fullName evidence="4">Choice-of-anchor K domain-containing protein</fullName>
    </submittedName>
</protein>
<evidence type="ECO:0000313" key="5">
    <source>
        <dbReference type="Proteomes" id="UP001196843"/>
    </source>
</evidence>
<keyword evidence="2" id="KW-1133">Transmembrane helix</keyword>
<reference evidence="4 5" key="1">
    <citation type="journal article" date="2021" name="MBio">
        <title>Poor Competitiveness of Bradyrhizobium in Pigeon Pea Root Colonization in Indian Soils.</title>
        <authorList>
            <person name="Chalasani D."/>
            <person name="Basu A."/>
            <person name="Pullabhotla S.V.S.R.N."/>
            <person name="Jorrin B."/>
            <person name="Neal A.L."/>
            <person name="Poole P.S."/>
            <person name="Podile A.R."/>
            <person name="Tkacz A."/>
        </authorList>
    </citation>
    <scope>NUCLEOTIDE SEQUENCE [LARGE SCALE GENOMIC DNA]</scope>
    <source>
        <strain evidence="4 5">HU14</strain>
    </source>
</reference>
<proteinExistence type="predicted"/>
<keyword evidence="5" id="KW-1185">Reference proteome</keyword>
<organism evidence="4 5">
    <name type="scientific">Microbacterium jejuense</name>
    <dbReference type="NCBI Taxonomy" id="1263637"/>
    <lineage>
        <taxon>Bacteria</taxon>
        <taxon>Bacillati</taxon>
        <taxon>Actinomycetota</taxon>
        <taxon>Actinomycetes</taxon>
        <taxon>Micrococcales</taxon>
        <taxon>Microbacteriaceae</taxon>
        <taxon>Microbacterium</taxon>
    </lineage>
</organism>
<feature type="transmembrane region" description="Helical" evidence="2">
    <location>
        <begin position="579"/>
        <end position="600"/>
    </location>
</feature>
<name>A0ABS7HQ14_9MICO</name>
<dbReference type="EMBL" id="JAEUAW010000013">
    <property type="protein sequence ID" value="MBW9095057.1"/>
    <property type="molecule type" value="Genomic_DNA"/>
</dbReference>
<evidence type="ECO:0000313" key="4">
    <source>
        <dbReference type="EMBL" id="MBW9095057.1"/>
    </source>
</evidence>
<evidence type="ECO:0000256" key="2">
    <source>
        <dbReference type="SAM" id="Phobius"/>
    </source>
</evidence>
<sequence length="607" mass="61566">MHDVFARPRAFTHHPPAGAGRTRRLLTAALATVLLVAPASVVAGVAMDAAPAAAASLSIPVADGVQTRMASHTGWNGQTAANPTTGDCVRYGWAPDTVTSGAIDNAGGSAGTQASAWSDGAAAWVTTGTTAYSAHGRGGSSCSDRLDLTSQSAVGFSPASIASVETGVAFNLGRMVHRNNPVYTTNQWFRGEMDVKLLGLDLTYAWQLHETPNQANPPENPANNDVLEFVNTVSEHSFEGPDGNRYTLVVSGFASPRPDGTCAPTLTDPGQAINRFETVERTSTYGCLYGEIQQVRSLTVVKAAEAAHSAPAGIPAFGFTTDAGTPGSAWTDGFALTPTALGADGAASVTRDVVVGETLTIAEDATAEPWAFTSLVCVDGTGTVLPITAGERIEIAGDLAARDAAAAPITCTYTNTYDPRGDLVIAKTVTPRDGTPAAGYTGGGDRAFDIAYACTFDGETVAEGTAAASIDTAATVTGLPVGADCAITGEAASADAGDFADDTYTWDGYTVSAASAIVTADTAATLTVDNRFVREEPAPTPTPVDPTPTPTETAPPAPPAPPAAGGPTGDLALTGAGPVLPFALTGAGLVALGAAVALLLRRRRAQG</sequence>
<gene>
    <name evidence="4" type="ORF">JNB62_15315</name>
</gene>
<dbReference type="Pfam" id="PF19407">
    <property type="entry name" value="DUF5979"/>
    <property type="match status" value="1"/>
</dbReference>
<dbReference type="InterPro" id="IPR046022">
    <property type="entry name" value="DUF5979"/>
</dbReference>
<feature type="compositionally biased region" description="Pro residues" evidence="1">
    <location>
        <begin position="538"/>
        <end position="564"/>
    </location>
</feature>
<keyword evidence="2" id="KW-0812">Transmembrane</keyword>
<feature type="region of interest" description="Disordered" evidence="1">
    <location>
        <begin position="532"/>
        <end position="570"/>
    </location>
</feature>
<dbReference type="RefSeq" id="WP_220301760.1">
    <property type="nucleotide sequence ID" value="NZ_JAEUAW010000013.1"/>
</dbReference>
<dbReference type="Proteomes" id="UP001196843">
    <property type="component" value="Unassembled WGS sequence"/>
</dbReference>
<comment type="caution">
    <text evidence="4">The sequence shown here is derived from an EMBL/GenBank/DDBJ whole genome shotgun (WGS) entry which is preliminary data.</text>
</comment>
<dbReference type="InterPro" id="IPR047995">
    <property type="entry name" value="Choice_anch_K"/>
</dbReference>
<accession>A0ABS7HQ14</accession>